<feature type="non-terminal residue" evidence="12">
    <location>
        <position position="1"/>
    </location>
</feature>
<dbReference type="Pfam" id="PF03144">
    <property type="entry name" value="GTP_EFTU_D2"/>
    <property type="match status" value="1"/>
</dbReference>
<dbReference type="InterPro" id="IPR015760">
    <property type="entry name" value="TIF_IF2"/>
</dbReference>
<dbReference type="Gene3D" id="2.40.30.10">
    <property type="entry name" value="Translation factors"/>
    <property type="match status" value="2"/>
</dbReference>
<dbReference type="Gene3D" id="3.40.50.10050">
    <property type="entry name" value="Translation initiation factor IF- 2, domain 3"/>
    <property type="match status" value="1"/>
</dbReference>
<dbReference type="InterPro" id="IPR027417">
    <property type="entry name" value="P-loop_NTPase"/>
</dbReference>
<proteinExistence type="inferred from homology"/>
<dbReference type="GO" id="GO:0003743">
    <property type="term" value="F:translation initiation factor activity"/>
    <property type="evidence" value="ECO:0007669"/>
    <property type="project" value="UniProtKB-UniRule"/>
</dbReference>
<keyword evidence="5" id="KW-0342">GTP-binding</keyword>
<dbReference type="Proteomes" id="UP000241886">
    <property type="component" value="Unassembled WGS sequence"/>
</dbReference>
<organism evidence="12 13">
    <name type="scientific">Candidatus Marsarchaeota G2 archaeon ECH_B_SAG-G16</name>
    <dbReference type="NCBI Taxonomy" id="1978167"/>
    <lineage>
        <taxon>Archaea</taxon>
        <taxon>Candidatus Marsarchaeota</taxon>
        <taxon>Candidatus Marsarchaeota group 2</taxon>
    </lineage>
</organism>
<dbReference type="AlphaFoldDB" id="A0A2R6BYS7"/>
<evidence type="ECO:0000256" key="4">
    <source>
        <dbReference type="ARBA" id="ARBA00022917"/>
    </source>
</evidence>
<evidence type="ECO:0000313" key="13">
    <source>
        <dbReference type="Proteomes" id="UP000241886"/>
    </source>
</evidence>
<evidence type="ECO:0000259" key="10">
    <source>
        <dbReference type="Pfam" id="PF11987"/>
    </source>
</evidence>
<dbReference type="InterPro" id="IPR009000">
    <property type="entry name" value="Transl_B-barrel_sf"/>
</dbReference>
<sequence length="490" mass="54189">LVVDVLKGLEKQTIESIQILKEKKTPFLIALNKIDRIPGWVAHPEMDVISSLNSQTILVKTNFDSLFYKLIGDLANLGFFAERFDRIKDFRSQLSIVPVSALTGEGIPELMLITIGLCQIFLKNKLQINFNETKGVVLEVKEEPGLGTTVDAIIYDGVLKKGDTIVLGGLQGAIITKVKAILVPKPLNDMRSPEDKFIEVETAQAAMGVKIVAADLDKTVAGSPIYVVNGMMSLDKAQELILNELNSIRIKSDKVGVVVKADALGSLEALVDALRRNGIPVRYADIGNISKRDVLEAAITKKSDPFFGVVLAFNVRPLSNVVEEAKELGVPIFRKEVIYELIEEYTKWLQEQKSKALINEFSALIRPAKLKILEGYVFRRSNPVIVGIEVLEGQIKPGYPLQNAKCEFIGTIMQIQESGKTLESATKGQSVAISIKGDVVVGRHIFEGEVLYTAVPEEHANLLKSKFRSMLTEEELALLEEYRKGCEDKR</sequence>
<dbReference type="Gene3D" id="3.40.50.300">
    <property type="entry name" value="P-loop containing nucleotide triphosphate hydrolases"/>
    <property type="match status" value="1"/>
</dbReference>
<comment type="caution">
    <text evidence="12">The sequence shown here is derived from an EMBL/GenBank/DDBJ whole genome shotgun (WGS) entry which is preliminary data.</text>
</comment>
<dbReference type="FunFam" id="3.40.50.10050:FF:000001">
    <property type="entry name" value="Translation initiation factor IF-2"/>
    <property type="match status" value="1"/>
</dbReference>
<dbReference type="InterPro" id="IPR004161">
    <property type="entry name" value="EFTu-like_2"/>
</dbReference>
<name>A0A2R6BYS7_9ARCH</name>
<dbReference type="InterPro" id="IPR004544">
    <property type="entry name" value="TF_aIF-2_arc"/>
</dbReference>
<protein>
    <recommendedName>
        <fullName evidence="6 7">Translation initiation factor IF-2</fullName>
    </recommendedName>
</protein>
<evidence type="ECO:0000256" key="7">
    <source>
        <dbReference type="RuleBase" id="RU000644"/>
    </source>
</evidence>
<dbReference type="Pfam" id="PF00009">
    <property type="entry name" value="GTP_EFTU"/>
    <property type="match status" value="1"/>
</dbReference>
<gene>
    <name evidence="12" type="ORF">B9Q13_06275</name>
</gene>
<dbReference type="SUPFAM" id="SSF52156">
    <property type="entry name" value="Initiation factor IF2/eIF5b, domain 3"/>
    <property type="match status" value="1"/>
</dbReference>
<evidence type="ECO:0000256" key="2">
    <source>
        <dbReference type="ARBA" id="ARBA00022540"/>
    </source>
</evidence>
<comment type="function">
    <text evidence="7">Function in general translation initiation by promoting the binding of the formylmethionine-tRNA to ribosomes. Seems to function along with eIF-2.</text>
</comment>
<keyword evidence="2 7" id="KW-0396">Initiation factor</keyword>
<dbReference type="Pfam" id="PF14578">
    <property type="entry name" value="GTP_EFTU_D4"/>
    <property type="match status" value="1"/>
</dbReference>
<dbReference type="GO" id="GO:0005737">
    <property type="term" value="C:cytoplasm"/>
    <property type="evidence" value="ECO:0007669"/>
    <property type="project" value="TreeGrafter"/>
</dbReference>
<dbReference type="SUPFAM" id="SSF52540">
    <property type="entry name" value="P-loop containing nucleoside triphosphate hydrolases"/>
    <property type="match status" value="1"/>
</dbReference>
<dbReference type="EMBL" id="NEXO01000089">
    <property type="protein sequence ID" value="PSO03808.1"/>
    <property type="molecule type" value="Genomic_DNA"/>
</dbReference>
<feature type="domain" description="Tr-type G" evidence="8">
    <location>
        <begin position="1"/>
        <end position="114"/>
    </location>
</feature>
<accession>A0A2R6BYS7</accession>
<evidence type="ECO:0000259" key="8">
    <source>
        <dbReference type="Pfam" id="PF00009"/>
    </source>
</evidence>
<dbReference type="InterPro" id="IPR029459">
    <property type="entry name" value="EFTU-type"/>
</dbReference>
<dbReference type="CDD" id="cd03703">
    <property type="entry name" value="aeIF5B_II"/>
    <property type="match status" value="1"/>
</dbReference>
<dbReference type="Pfam" id="PF11987">
    <property type="entry name" value="IF-2"/>
    <property type="match status" value="1"/>
</dbReference>
<evidence type="ECO:0000313" key="12">
    <source>
        <dbReference type="EMBL" id="PSO03808.1"/>
    </source>
</evidence>
<keyword evidence="3" id="KW-0547">Nucleotide-binding</keyword>
<dbReference type="PANTHER" id="PTHR43381">
    <property type="entry name" value="TRANSLATION INITIATION FACTOR IF-2-RELATED"/>
    <property type="match status" value="1"/>
</dbReference>
<feature type="domain" description="Translation elongation factor EFTu-like" evidence="9">
    <location>
        <begin position="147"/>
        <end position="225"/>
    </location>
</feature>
<dbReference type="InterPro" id="IPR000795">
    <property type="entry name" value="T_Tr_GTP-bd_dom"/>
</dbReference>
<evidence type="ECO:0000256" key="3">
    <source>
        <dbReference type="ARBA" id="ARBA00022741"/>
    </source>
</evidence>
<dbReference type="FunFam" id="2.40.30.10:FF:000013">
    <property type="entry name" value="eukaryotic translation initiation factor 5B"/>
    <property type="match status" value="1"/>
</dbReference>
<evidence type="ECO:0000256" key="1">
    <source>
        <dbReference type="ARBA" id="ARBA00007733"/>
    </source>
</evidence>
<dbReference type="GO" id="GO:0005525">
    <property type="term" value="F:GTP binding"/>
    <property type="evidence" value="ECO:0007669"/>
    <property type="project" value="UniProtKB-KW"/>
</dbReference>
<keyword evidence="4 7" id="KW-0648">Protein biosynthesis</keyword>
<evidence type="ECO:0000256" key="5">
    <source>
        <dbReference type="ARBA" id="ARBA00023134"/>
    </source>
</evidence>
<evidence type="ECO:0000259" key="11">
    <source>
        <dbReference type="Pfam" id="PF14578"/>
    </source>
</evidence>
<dbReference type="InterPro" id="IPR023115">
    <property type="entry name" value="TIF_IF2_dom3"/>
</dbReference>
<dbReference type="NCBIfam" id="TIGR00491">
    <property type="entry name" value="aIF-2"/>
    <property type="match status" value="1"/>
</dbReference>
<comment type="similarity">
    <text evidence="1 7">Belongs to the TRAFAC class translation factor GTPase superfamily. Classic translation factor GTPase family. IF-2 subfamily.</text>
</comment>
<evidence type="ECO:0000256" key="6">
    <source>
        <dbReference type="NCBIfam" id="TIGR00491"/>
    </source>
</evidence>
<feature type="domain" description="Elongation factor Tu-type" evidence="11">
    <location>
        <begin position="366"/>
        <end position="452"/>
    </location>
</feature>
<dbReference type="GO" id="GO:0003924">
    <property type="term" value="F:GTPase activity"/>
    <property type="evidence" value="ECO:0007669"/>
    <property type="project" value="InterPro"/>
</dbReference>
<dbReference type="NCBIfam" id="NF003078">
    <property type="entry name" value="PRK04004.1"/>
    <property type="match status" value="1"/>
</dbReference>
<dbReference type="PANTHER" id="PTHR43381:SF4">
    <property type="entry name" value="EUKARYOTIC TRANSLATION INITIATION FACTOR 5B"/>
    <property type="match status" value="1"/>
</dbReference>
<dbReference type="CDD" id="cd16266">
    <property type="entry name" value="IF2_aeIF5B_IV"/>
    <property type="match status" value="1"/>
</dbReference>
<dbReference type="InterPro" id="IPR036925">
    <property type="entry name" value="TIF_IF2_dom3_sf"/>
</dbReference>
<evidence type="ECO:0000259" key="9">
    <source>
        <dbReference type="Pfam" id="PF03144"/>
    </source>
</evidence>
<dbReference type="SUPFAM" id="SSF50447">
    <property type="entry name" value="Translation proteins"/>
    <property type="match status" value="2"/>
</dbReference>
<feature type="domain" description="Translation initiation factor IF- 2" evidence="10">
    <location>
        <begin position="245"/>
        <end position="345"/>
    </location>
</feature>
<reference evidence="12 13" key="1">
    <citation type="submission" date="2017-04" db="EMBL/GenBank/DDBJ databases">
        <title>Novel microbial lineages endemic to geothermal iron-oxide mats fill important gaps in the evolutionary history of Archaea.</title>
        <authorList>
            <person name="Jay Z.J."/>
            <person name="Beam J.P."/>
            <person name="Dlakic M."/>
            <person name="Rusch D.B."/>
            <person name="Kozubal M.A."/>
            <person name="Inskeep W.P."/>
        </authorList>
    </citation>
    <scope>NUCLEOTIDE SEQUENCE [LARGE SCALE GENOMIC DNA]</scope>
    <source>
        <strain evidence="12">ECH_B_SAG-G16</strain>
    </source>
</reference>